<evidence type="ECO:0000313" key="2">
    <source>
        <dbReference type="EnsemblMetazoa" id="CJA29289.1"/>
    </source>
</evidence>
<dbReference type="InterPro" id="IPR019424">
    <property type="entry name" value="7TM_GPCR_Srsx"/>
</dbReference>
<evidence type="ECO:0000313" key="3">
    <source>
        <dbReference type="Proteomes" id="UP000005237"/>
    </source>
</evidence>
<dbReference type="AlphaFoldDB" id="A0A8R1I8H4"/>
<keyword evidence="1" id="KW-0472">Membrane</keyword>
<reference evidence="3" key="1">
    <citation type="submission" date="2010-08" db="EMBL/GenBank/DDBJ databases">
        <authorList>
            <consortium name="Caenorhabditis japonica Sequencing Consortium"/>
            <person name="Wilson R.K."/>
        </authorList>
    </citation>
    <scope>NUCLEOTIDE SEQUENCE [LARGE SCALE GENOMIC DNA]</scope>
    <source>
        <strain evidence="3">DF5081</strain>
    </source>
</reference>
<keyword evidence="1" id="KW-1133">Transmembrane helix</keyword>
<protein>
    <submittedName>
        <fullName evidence="2">Uncharacterized protein</fullName>
    </submittedName>
</protein>
<organism evidence="2 3">
    <name type="scientific">Caenorhabditis japonica</name>
    <dbReference type="NCBI Taxonomy" id="281687"/>
    <lineage>
        <taxon>Eukaryota</taxon>
        <taxon>Metazoa</taxon>
        <taxon>Ecdysozoa</taxon>
        <taxon>Nematoda</taxon>
        <taxon>Chromadorea</taxon>
        <taxon>Rhabditida</taxon>
        <taxon>Rhabditina</taxon>
        <taxon>Rhabditomorpha</taxon>
        <taxon>Rhabditoidea</taxon>
        <taxon>Rhabditidae</taxon>
        <taxon>Peloderinae</taxon>
        <taxon>Caenorhabditis</taxon>
    </lineage>
</organism>
<evidence type="ECO:0000256" key="1">
    <source>
        <dbReference type="SAM" id="Phobius"/>
    </source>
</evidence>
<dbReference type="Proteomes" id="UP000005237">
    <property type="component" value="Unassembled WGS sequence"/>
</dbReference>
<name>A0A8R1I8H4_CAEJA</name>
<dbReference type="Pfam" id="PF10320">
    <property type="entry name" value="7TM_GPCR_Srsx"/>
    <property type="match status" value="1"/>
</dbReference>
<accession>A0A8R1I8H4</accession>
<feature type="transmembrane region" description="Helical" evidence="1">
    <location>
        <begin position="23"/>
        <end position="45"/>
    </location>
</feature>
<sequence>MTTTIANAASYTVTDSLTTAHLIQTYAGITVNFAAASNVFVFYAINSEYRDAIKNLFKKDTNKEHGIAHTETSTNLEAHNQTNSIPSRSKSIISMPKFLSFSSTTSIATNNRKMTLV</sequence>
<dbReference type="EnsemblMetazoa" id="CJA29289.1">
    <property type="protein sequence ID" value="CJA29289.1"/>
    <property type="gene ID" value="WBGene00184863"/>
</dbReference>
<proteinExistence type="predicted"/>
<keyword evidence="1" id="KW-0812">Transmembrane</keyword>
<keyword evidence="3" id="KW-1185">Reference proteome</keyword>
<reference evidence="2" key="2">
    <citation type="submission" date="2022-06" db="UniProtKB">
        <authorList>
            <consortium name="EnsemblMetazoa"/>
        </authorList>
    </citation>
    <scope>IDENTIFICATION</scope>
    <source>
        <strain evidence="2">DF5081</strain>
    </source>
</reference>